<sequence length="536" mass="60006">MAAIESKPADITTGWMKSFLADPFSEGDRIYTDTVSERKALELRVIGRRAAWVSRYKGSITLGYAAVAKGIREVKIVTPEVARHLNELVRGLKDRDPELVKPFLASYYTVFDKDGRRDSRLALEAAEKSLARQRGEEAHAAAWTFQQAVDNWIDKRNRPDNKKPIKDTYAAEVRSVVARSEFSKVLNLPITKLTSRMAEDIRDAVVENSGVSMAKKAVGAFRKVLGYTYQYHRGQSGMDGHQPWWLMLTEDGDIGSRDREPTIEDIGKVLALGEYFLDHRLPGRTGVQHGVRDNVFAAFVWIMISTQRVSSALALRHEDVQAWAVDGKEGWHQAIWRAGVMKNRKRFVLPIPPSASATLNHYMMKAKHIGSKLAFPSEDGEDVQIDRGAPLNFIRRLAGLDDKMKGDERAVDLLELNGVQYWSPHDVRRALTSAMEAAGMPGGASVVLSHTVDLGEPEKKMTDAQFEVWARNRVAKITAESYGDIQHLRLKGEAMIVWTNAVLASWNHARNHPLFVDKAKTVIVSELAGRWVDGEA</sequence>
<dbReference type="AlphaFoldDB" id="A0A7G6RHX6"/>
<dbReference type="GO" id="GO:0015074">
    <property type="term" value="P:DNA integration"/>
    <property type="evidence" value="ECO:0007669"/>
    <property type="project" value="UniProtKB-KW"/>
</dbReference>
<proteinExistence type="inferred from homology"/>
<dbReference type="PANTHER" id="PTHR30629">
    <property type="entry name" value="PROPHAGE INTEGRASE"/>
    <property type="match status" value="1"/>
</dbReference>
<evidence type="ECO:0000313" key="6">
    <source>
        <dbReference type="Proteomes" id="UP000515518"/>
    </source>
</evidence>
<dbReference type="InterPro" id="IPR010998">
    <property type="entry name" value="Integrase_recombinase_N"/>
</dbReference>
<dbReference type="GO" id="GO:0003677">
    <property type="term" value="F:DNA binding"/>
    <property type="evidence" value="ECO:0007669"/>
    <property type="project" value="UniProtKB-KW"/>
</dbReference>
<dbReference type="Gene3D" id="1.10.150.130">
    <property type="match status" value="1"/>
</dbReference>
<keyword evidence="4" id="KW-0233">DNA recombination</keyword>
<keyword evidence="2" id="KW-0229">DNA integration</keyword>
<comment type="similarity">
    <text evidence="1">Belongs to the 'phage' integrase family.</text>
</comment>
<accession>A0A7G6RHX6</accession>
<reference evidence="6" key="1">
    <citation type="journal article" date="2020" name="Mol. Plant Microbe">
        <title>Rhizobial microsymbionts of the narrowly endemic Oxytropis species growing in Kamchatka are characterized by significant genetic diversity and possess a set of genes that are associated with T3SS and T6SS secretion systems and can affect the development of symbiosis.</title>
        <authorList>
            <person name="Safronova V."/>
            <person name="Guro P."/>
            <person name="Sazanova A."/>
            <person name="Kuznetsova I."/>
            <person name="Belimov A."/>
            <person name="Yakubov V."/>
            <person name="Chirak E."/>
            <person name="Afonin A."/>
            <person name="Gogolev Y."/>
            <person name="Andronov E."/>
            <person name="Tikhonovich I."/>
        </authorList>
    </citation>
    <scope>NUCLEOTIDE SEQUENCE [LARGE SCALE GENOMIC DNA]</scope>
    <source>
        <strain evidence="6">RCAM0610</strain>
    </source>
</reference>
<dbReference type="InterPro" id="IPR013762">
    <property type="entry name" value="Integrase-like_cat_sf"/>
</dbReference>
<dbReference type="InterPro" id="IPR050808">
    <property type="entry name" value="Phage_Integrase"/>
</dbReference>
<dbReference type="GO" id="GO:0006310">
    <property type="term" value="P:DNA recombination"/>
    <property type="evidence" value="ECO:0007669"/>
    <property type="project" value="UniProtKB-KW"/>
</dbReference>
<evidence type="ECO:0000313" key="5">
    <source>
        <dbReference type="EMBL" id="QND41858.1"/>
    </source>
</evidence>
<protein>
    <recommendedName>
        <fullName evidence="7">Integrase</fullName>
    </recommendedName>
</protein>
<evidence type="ECO:0008006" key="7">
    <source>
        <dbReference type="Google" id="ProtNLM"/>
    </source>
</evidence>
<name>A0A7G6RHX6_RHILV</name>
<dbReference type="Gene3D" id="1.10.443.10">
    <property type="entry name" value="Intergrase catalytic core"/>
    <property type="match status" value="1"/>
</dbReference>
<keyword evidence="3" id="KW-0238">DNA-binding</keyword>
<dbReference type="EMBL" id="CP050549">
    <property type="protein sequence ID" value="QND41858.1"/>
    <property type="molecule type" value="Genomic_DNA"/>
</dbReference>
<evidence type="ECO:0000256" key="2">
    <source>
        <dbReference type="ARBA" id="ARBA00022908"/>
    </source>
</evidence>
<evidence type="ECO:0000256" key="3">
    <source>
        <dbReference type="ARBA" id="ARBA00023125"/>
    </source>
</evidence>
<gene>
    <name evidence="5" type="ORF">HB770_04255</name>
</gene>
<dbReference type="Proteomes" id="UP000515518">
    <property type="component" value="Chromosome"/>
</dbReference>
<organism evidence="5 6">
    <name type="scientific">Rhizobium leguminosarum bv. viciae</name>
    <dbReference type="NCBI Taxonomy" id="387"/>
    <lineage>
        <taxon>Bacteria</taxon>
        <taxon>Pseudomonadati</taxon>
        <taxon>Pseudomonadota</taxon>
        <taxon>Alphaproteobacteria</taxon>
        <taxon>Hyphomicrobiales</taxon>
        <taxon>Rhizobiaceae</taxon>
        <taxon>Rhizobium/Agrobacterium group</taxon>
        <taxon>Rhizobium</taxon>
    </lineage>
</organism>
<evidence type="ECO:0000256" key="1">
    <source>
        <dbReference type="ARBA" id="ARBA00008857"/>
    </source>
</evidence>
<dbReference type="PANTHER" id="PTHR30629:SF2">
    <property type="entry name" value="PROPHAGE INTEGRASE INTS-RELATED"/>
    <property type="match status" value="1"/>
</dbReference>
<dbReference type="SUPFAM" id="SSF56349">
    <property type="entry name" value="DNA breaking-rejoining enzymes"/>
    <property type="match status" value="1"/>
</dbReference>
<evidence type="ECO:0000256" key="4">
    <source>
        <dbReference type="ARBA" id="ARBA00023172"/>
    </source>
</evidence>
<dbReference type="InterPro" id="IPR011010">
    <property type="entry name" value="DNA_brk_join_enz"/>
</dbReference>